<keyword evidence="1" id="KW-0802">TPR repeat</keyword>
<dbReference type="EMBL" id="CAICTM010000586">
    <property type="protein sequence ID" value="CAB9513357.1"/>
    <property type="molecule type" value="Genomic_DNA"/>
</dbReference>
<dbReference type="Proteomes" id="UP001153069">
    <property type="component" value="Unassembled WGS sequence"/>
</dbReference>
<reference evidence="3" key="1">
    <citation type="submission" date="2020-06" db="EMBL/GenBank/DDBJ databases">
        <authorList>
            <consortium name="Plant Systems Biology data submission"/>
        </authorList>
    </citation>
    <scope>NUCLEOTIDE SEQUENCE</scope>
    <source>
        <strain evidence="3">D6</strain>
    </source>
</reference>
<dbReference type="SMART" id="SM00028">
    <property type="entry name" value="TPR"/>
    <property type="match status" value="3"/>
</dbReference>
<protein>
    <submittedName>
        <fullName evidence="3">Tetratricopeptide repeat</fullName>
    </submittedName>
</protein>
<dbReference type="Pfam" id="PF08755">
    <property type="entry name" value="YccV-like"/>
    <property type="match status" value="2"/>
</dbReference>
<dbReference type="GO" id="GO:0003677">
    <property type="term" value="F:DNA binding"/>
    <property type="evidence" value="ECO:0007669"/>
    <property type="project" value="InterPro"/>
</dbReference>
<organism evidence="3 4">
    <name type="scientific">Seminavis robusta</name>
    <dbReference type="NCBI Taxonomy" id="568900"/>
    <lineage>
        <taxon>Eukaryota</taxon>
        <taxon>Sar</taxon>
        <taxon>Stramenopiles</taxon>
        <taxon>Ochrophyta</taxon>
        <taxon>Bacillariophyta</taxon>
        <taxon>Bacillariophyceae</taxon>
        <taxon>Bacillariophycidae</taxon>
        <taxon>Naviculales</taxon>
        <taxon>Naviculaceae</taxon>
        <taxon>Seminavis</taxon>
    </lineage>
</organism>
<dbReference type="Pfam" id="PF00515">
    <property type="entry name" value="TPR_1"/>
    <property type="match status" value="1"/>
</dbReference>
<dbReference type="SMART" id="SM00992">
    <property type="entry name" value="YccV-like"/>
    <property type="match status" value="2"/>
</dbReference>
<evidence type="ECO:0000256" key="1">
    <source>
        <dbReference type="PROSITE-ProRule" id="PRU00339"/>
    </source>
</evidence>
<dbReference type="InterPro" id="IPR036623">
    <property type="entry name" value="Hemimethylated_DNA-bd_sf"/>
</dbReference>
<sequence>MPLSAFVEPFTLSPPQIDETRLRSLHDFHQDHSNLEDRLLTTIYGLLPPQTHIYNHQLQLHIRNTRQLRNLIRAVFRLNSNSVQVQEDADLQKTRIAHAFQTLRALNELTSTALVQLDQQRTEHATRNSTTTTTSSMEFYVGQVVQHKHERWRGVICGWEQPVETPNQMELSSLTTKIYTAKDFLTQMRYEVILDLADMHTLQATSPLIVATQQDLELVDDPQLCRIRSHMVAQHFRGYQRHARSFQPDELLAYEYPVDWEVVQQQPQTTDKTFHVAVEAAAQETVTHCQDLMAYLEDIVTTEALLPTDHQKEEEQYSVLRAFQERLSSRSELVQDPSVVVVGGDDDTDRLQSATAHLRYIYTIMAELRDLLWHRQTLQQKQSLEKSNTIQFAVGDVVYHQFFGFRGIVVACDTVPKANVKHWDGVRHIEHPEQKPFYHVLPDEHDCHQVFGGPRGMRYVCQDNLVACRSDRTNLTVTLEENWSRQLEDNGRTTVFRPSTRALFKHGSDIGDDGLTETVLKRIQDELREWQVASRSNTGSVPEPPAANKSAAAFRLPLSALFLMLDAVTTQDGAEAIELMIKDTFKVHPDGNLHFQLEKGLSEMIRGNHQDALEIFESLTEQDSEYAEAWNWVATCEYLIGSHQSALKAAVKALELQPFNFQTQSGMGLCFFEMGRYEEAAAAFRQCLDLNPWSPVSTKLSACIDILKRRGSEDSKNSEESDKE</sequence>
<dbReference type="PROSITE" id="PS50005">
    <property type="entry name" value="TPR"/>
    <property type="match status" value="1"/>
</dbReference>
<dbReference type="Pfam" id="PF13432">
    <property type="entry name" value="TPR_16"/>
    <property type="match status" value="1"/>
</dbReference>
<evidence type="ECO:0000313" key="4">
    <source>
        <dbReference type="Proteomes" id="UP001153069"/>
    </source>
</evidence>
<feature type="domain" description="Hemimethylated DNA-binding" evidence="2">
    <location>
        <begin position="389"/>
        <end position="497"/>
    </location>
</feature>
<gene>
    <name evidence="3" type="ORF">SEMRO_587_G171250.1</name>
</gene>
<evidence type="ECO:0000313" key="3">
    <source>
        <dbReference type="EMBL" id="CAB9513357.1"/>
    </source>
</evidence>
<dbReference type="InterPro" id="IPR011990">
    <property type="entry name" value="TPR-like_helical_dom_sf"/>
</dbReference>
<dbReference type="AlphaFoldDB" id="A0A9N8HHW2"/>
<dbReference type="InterPro" id="IPR053189">
    <property type="entry name" value="Clp_protease_adapter_ClpF"/>
</dbReference>
<dbReference type="PANTHER" id="PTHR48439:SF1">
    <property type="entry name" value="HEMIMETHYLATED DNA-BINDING DOMAIN-CONTAINING PROTEIN"/>
    <property type="match status" value="1"/>
</dbReference>
<dbReference type="PANTHER" id="PTHR48439">
    <property type="entry name" value="HEMIMETHYLATED DNA-BINDING DOMAIN-CONTAINING PROTEIN"/>
    <property type="match status" value="1"/>
</dbReference>
<dbReference type="InterPro" id="IPR019734">
    <property type="entry name" value="TPR_rpt"/>
</dbReference>
<dbReference type="InterPro" id="IPR011722">
    <property type="entry name" value="Hemimethylated_DNA-bd_dom"/>
</dbReference>
<dbReference type="Gene3D" id="1.25.40.10">
    <property type="entry name" value="Tetratricopeptide repeat domain"/>
    <property type="match status" value="1"/>
</dbReference>
<proteinExistence type="predicted"/>
<dbReference type="SUPFAM" id="SSF48452">
    <property type="entry name" value="TPR-like"/>
    <property type="match status" value="1"/>
</dbReference>
<dbReference type="OrthoDB" id="42092at2759"/>
<comment type="caution">
    <text evidence="3">The sequence shown here is derived from an EMBL/GenBank/DDBJ whole genome shotgun (WGS) entry which is preliminary data.</text>
</comment>
<keyword evidence="4" id="KW-1185">Reference proteome</keyword>
<dbReference type="NCBIfam" id="TIGR02097">
    <property type="entry name" value="yccV"/>
    <property type="match status" value="1"/>
</dbReference>
<feature type="repeat" description="TPR" evidence="1">
    <location>
        <begin position="661"/>
        <end position="694"/>
    </location>
</feature>
<evidence type="ECO:0000259" key="2">
    <source>
        <dbReference type="SMART" id="SM00992"/>
    </source>
</evidence>
<dbReference type="Gene3D" id="2.30.30.390">
    <property type="entry name" value="Hemimethylated DNA-binding domain"/>
    <property type="match status" value="2"/>
</dbReference>
<name>A0A9N8HHW2_9STRA</name>
<dbReference type="SUPFAM" id="SSF141255">
    <property type="entry name" value="YccV-like"/>
    <property type="match status" value="2"/>
</dbReference>
<accession>A0A9N8HHW2</accession>
<feature type="domain" description="Hemimethylated DNA-binding" evidence="2">
    <location>
        <begin position="136"/>
        <end position="249"/>
    </location>
</feature>